<dbReference type="Pfam" id="PF00169">
    <property type="entry name" value="PH"/>
    <property type="match status" value="1"/>
</dbReference>
<evidence type="ECO:0000256" key="1">
    <source>
        <dbReference type="ARBA" id="ARBA00009498"/>
    </source>
</evidence>
<dbReference type="CDD" id="cd13326">
    <property type="entry name" value="PH_CNK_insect-like"/>
    <property type="match status" value="1"/>
</dbReference>
<dbReference type="CDD" id="cd06748">
    <property type="entry name" value="PDZ_CNK1_2_3-like"/>
    <property type="match status" value="1"/>
</dbReference>
<comment type="similarity">
    <text evidence="1">Belongs to the CNKSR family.</text>
</comment>
<feature type="domain" description="PDZ" evidence="6">
    <location>
        <begin position="205"/>
        <end position="286"/>
    </location>
</feature>
<feature type="region of interest" description="Disordered" evidence="3">
    <location>
        <begin position="1845"/>
        <end position="1915"/>
    </location>
</feature>
<feature type="domain" description="PH" evidence="4">
    <location>
        <begin position="1139"/>
        <end position="1235"/>
    </location>
</feature>
<feature type="compositionally biased region" description="Pro residues" evidence="3">
    <location>
        <begin position="1858"/>
        <end position="1873"/>
    </location>
</feature>
<dbReference type="InterPro" id="IPR051566">
    <property type="entry name" value="CNKSR"/>
</dbReference>
<feature type="region of interest" description="Disordered" evidence="3">
    <location>
        <begin position="1550"/>
        <end position="1600"/>
    </location>
</feature>
<dbReference type="CDD" id="cd09511">
    <property type="entry name" value="SAM_CNK1_2_3-suppressor"/>
    <property type="match status" value="1"/>
</dbReference>
<evidence type="ECO:0000313" key="8">
    <source>
        <dbReference type="EMBL" id="CAL1675000.1"/>
    </source>
</evidence>
<feature type="region of interest" description="Disordered" evidence="3">
    <location>
        <begin position="1319"/>
        <end position="1398"/>
    </location>
</feature>
<dbReference type="FunFam" id="2.30.42.10:FF:000060">
    <property type="entry name" value="Connector enhancer of kinase suppressor of Ras 2"/>
    <property type="match status" value="1"/>
</dbReference>
<name>A0AAV2N770_9HYME</name>
<dbReference type="SUPFAM" id="SSF50729">
    <property type="entry name" value="PH domain-like"/>
    <property type="match status" value="1"/>
</dbReference>
<organism evidence="8 9">
    <name type="scientific">Lasius platythorax</name>
    <dbReference type="NCBI Taxonomy" id="488582"/>
    <lineage>
        <taxon>Eukaryota</taxon>
        <taxon>Metazoa</taxon>
        <taxon>Ecdysozoa</taxon>
        <taxon>Arthropoda</taxon>
        <taxon>Hexapoda</taxon>
        <taxon>Insecta</taxon>
        <taxon>Pterygota</taxon>
        <taxon>Neoptera</taxon>
        <taxon>Endopterygota</taxon>
        <taxon>Hymenoptera</taxon>
        <taxon>Apocrita</taxon>
        <taxon>Aculeata</taxon>
        <taxon>Formicoidea</taxon>
        <taxon>Formicidae</taxon>
        <taxon>Formicinae</taxon>
        <taxon>Lasius</taxon>
        <taxon>Lasius</taxon>
    </lineage>
</organism>
<reference evidence="8" key="1">
    <citation type="submission" date="2024-04" db="EMBL/GenBank/DDBJ databases">
        <authorList>
            <consortium name="Molecular Ecology Group"/>
        </authorList>
    </citation>
    <scope>NUCLEOTIDE SEQUENCE</scope>
</reference>
<feature type="compositionally biased region" description="Polar residues" evidence="3">
    <location>
        <begin position="1902"/>
        <end position="1915"/>
    </location>
</feature>
<feature type="compositionally biased region" description="Low complexity" evidence="3">
    <location>
        <begin position="1788"/>
        <end position="1813"/>
    </location>
</feature>
<evidence type="ECO:0000256" key="2">
    <source>
        <dbReference type="ARBA" id="ARBA00022553"/>
    </source>
</evidence>
<dbReference type="PANTHER" id="PTHR12844">
    <property type="entry name" value="CONNECTOR ENCHANCER OF KINASE SUPPRESSOR OF RAS"/>
    <property type="match status" value="1"/>
</dbReference>
<feature type="compositionally biased region" description="Polar residues" evidence="3">
    <location>
        <begin position="1362"/>
        <end position="1378"/>
    </location>
</feature>
<dbReference type="InterPro" id="IPR001478">
    <property type="entry name" value="PDZ"/>
</dbReference>
<dbReference type="SMART" id="SM00454">
    <property type="entry name" value="SAM"/>
    <property type="match status" value="1"/>
</dbReference>
<dbReference type="PANTHER" id="PTHR12844:SF42">
    <property type="entry name" value="CONNECTOR ENHANCER OF KSR PROTEIN CNK"/>
    <property type="match status" value="1"/>
</dbReference>
<feature type="compositionally biased region" description="Basic and acidic residues" evidence="3">
    <location>
        <begin position="1380"/>
        <end position="1398"/>
    </location>
</feature>
<dbReference type="Pfam" id="PF00536">
    <property type="entry name" value="SAM_1"/>
    <property type="match status" value="1"/>
</dbReference>
<dbReference type="InterPro" id="IPR017874">
    <property type="entry name" value="CRIC_domain"/>
</dbReference>
<dbReference type="SUPFAM" id="SSF50156">
    <property type="entry name" value="PDZ domain-like"/>
    <property type="match status" value="1"/>
</dbReference>
<dbReference type="Gene3D" id="1.10.150.50">
    <property type="entry name" value="Transcription Factor, Ets-1"/>
    <property type="match status" value="1"/>
</dbReference>
<dbReference type="Gene3D" id="2.30.42.10">
    <property type="match status" value="1"/>
</dbReference>
<proteinExistence type="inferred from homology"/>
<dbReference type="Gene3D" id="2.30.29.30">
    <property type="entry name" value="Pleckstrin-homology domain (PH domain)/Phosphotyrosine-binding domain (PTB)"/>
    <property type="match status" value="1"/>
</dbReference>
<dbReference type="SMART" id="SM00233">
    <property type="entry name" value="PH"/>
    <property type="match status" value="1"/>
</dbReference>
<dbReference type="PROSITE" id="PS50003">
    <property type="entry name" value="PH_DOMAIN"/>
    <property type="match status" value="1"/>
</dbReference>
<dbReference type="Proteomes" id="UP001497644">
    <property type="component" value="Chromosome 10"/>
</dbReference>
<dbReference type="PROSITE" id="PS51290">
    <property type="entry name" value="CRIC"/>
    <property type="match status" value="1"/>
</dbReference>
<protein>
    <recommendedName>
        <fullName evidence="10">Connector enhancer of kinase suppressor of ras 3</fullName>
    </recommendedName>
</protein>
<evidence type="ECO:0000256" key="3">
    <source>
        <dbReference type="SAM" id="MobiDB-lite"/>
    </source>
</evidence>
<feature type="domain" description="SAM" evidence="5">
    <location>
        <begin position="9"/>
        <end position="74"/>
    </location>
</feature>
<keyword evidence="2" id="KW-0597">Phosphoprotein</keyword>
<dbReference type="InterPro" id="IPR001849">
    <property type="entry name" value="PH_domain"/>
</dbReference>
<dbReference type="InterPro" id="IPR036034">
    <property type="entry name" value="PDZ_sf"/>
</dbReference>
<feature type="compositionally biased region" description="Polar residues" evidence="3">
    <location>
        <begin position="1847"/>
        <end position="1856"/>
    </location>
</feature>
<dbReference type="Pfam" id="PF10534">
    <property type="entry name" value="CRIC_ras_sig"/>
    <property type="match status" value="1"/>
</dbReference>
<dbReference type="InterPro" id="IPR011993">
    <property type="entry name" value="PH-like_dom_sf"/>
</dbReference>
<evidence type="ECO:0000259" key="4">
    <source>
        <dbReference type="PROSITE" id="PS50003"/>
    </source>
</evidence>
<dbReference type="InterPro" id="IPR013761">
    <property type="entry name" value="SAM/pointed_sf"/>
</dbReference>
<dbReference type="InterPro" id="IPR049628">
    <property type="entry name" value="CNK1-3_SAM"/>
</dbReference>
<dbReference type="SMART" id="SM00228">
    <property type="entry name" value="PDZ"/>
    <property type="match status" value="1"/>
</dbReference>
<feature type="compositionally biased region" description="Polar residues" evidence="3">
    <location>
        <begin position="1343"/>
        <end position="1355"/>
    </location>
</feature>
<evidence type="ECO:0000259" key="7">
    <source>
        <dbReference type="PROSITE" id="PS51290"/>
    </source>
</evidence>
<feature type="domain" description="CRIC" evidence="7">
    <location>
        <begin position="82"/>
        <end position="168"/>
    </location>
</feature>
<evidence type="ECO:0000259" key="6">
    <source>
        <dbReference type="PROSITE" id="PS50106"/>
    </source>
</evidence>
<feature type="region of interest" description="Disordered" evidence="3">
    <location>
        <begin position="776"/>
        <end position="798"/>
    </location>
</feature>
<evidence type="ECO:0000259" key="5">
    <source>
        <dbReference type="PROSITE" id="PS50105"/>
    </source>
</evidence>
<dbReference type="SUPFAM" id="SSF47769">
    <property type="entry name" value="SAM/Pointed domain"/>
    <property type="match status" value="1"/>
</dbReference>
<dbReference type="EMBL" id="OZ034833">
    <property type="protein sequence ID" value="CAL1675000.1"/>
    <property type="molecule type" value="Genomic_DNA"/>
</dbReference>
<keyword evidence="9" id="KW-1185">Reference proteome</keyword>
<dbReference type="InterPro" id="IPR001660">
    <property type="entry name" value="SAM"/>
</dbReference>
<feature type="compositionally biased region" description="Basic and acidic residues" evidence="3">
    <location>
        <begin position="1571"/>
        <end position="1586"/>
    </location>
</feature>
<accession>A0AAV2N770</accession>
<feature type="region of interest" description="Disordered" evidence="3">
    <location>
        <begin position="1735"/>
        <end position="1813"/>
    </location>
</feature>
<feature type="compositionally biased region" description="Polar residues" evidence="3">
    <location>
        <begin position="1773"/>
        <end position="1787"/>
    </location>
</feature>
<dbReference type="PROSITE" id="PS50106">
    <property type="entry name" value="PDZ"/>
    <property type="match status" value="1"/>
</dbReference>
<dbReference type="PROSITE" id="PS50105">
    <property type="entry name" value="SAM_DOMAIN"/>
    <property type="match status" value="1"/>
</dbReference>
<gene>
    <name evidence="8" type="ORF">LPLAT_LOCUS1513</name>
</gene>
<evidence type="ECO:0008006" key="10">
    <source>
        <dbReference type="Google" id="ProtNLM"/>
    </source>
</evidence>
<evidence type="ECO:0000313" key="9">
    <source>
        <dbReference type="Proteomes" id="UP001497644"/>
    </source>
</evidence>
<feature type="region of interest" description="Disordered" evidence="3">
    <location>
        <begin position="1413"/>
        <end position="1432"/>
    </location>
</feature>
<sequence length="1915" mass="214961">MAYVNVAEWKTDQVCEWLKGLDNSILPYVHSFMNHSVNGQQLLSLQPEDLEHLGVLKLGHQEIILEAVEYLRNFHYELDRENLQLLALRLSCQAHSLHNELSRQTDSKPVTTQTLSDVASVVMAVKPLVRWLDRPPFCGQLEYNDKKIELMKLSLEMATCAQRDRFAEKPIEEIRTTCDQLAKLADYIIQDTDDPMILQPASLDLATLKKKSGDDLGFYILPSFHGAHQIAEIKFGSAAHQCGKMEEGDEIVQVNYQTVVGWERKNLLELFRESPAEILLTLKRRPRHTKVYGQIYIKPYRLPSNKKTSYTTRWQHNLPSPRPELLTIPDITMPLPRHMPKNPSPEPASILDTVNMLDTMATDSSDSDSEVEPPLSIRLYSAKPRNLVQRRATITGASPTSKHGIDIEQFWKELKQEHSTTFQLRDKAASCAHGLDNVLPAVNIRPQTCLGLETAKKRKKTDEQTDDKKVQFEEKLTDVESTHPDDAKRTIHNARERVTSTQSCDDSTNVTNKNSNKEQVFTDNVNDSNNVSDITVPLDECNNFIGDTCSIKNTPGNVDTAGVRYVKERGKLDKSYSTPAYDLSDTEDKENKKLAPFQNPFCKLDLPAHCSNNVPNGASTKTDVCTYTESAVDHEILKNTNGEHKEMSRMCGGNVARKVNDIEKQIAHGNAEEQASVFGVPKELDSRKNIIRITVNDASPNNNRTEEKNQSNNECNISNVNVNTCDEKHPVAELSIECKKDVISKLHPAEAVCLTNLPYKCRENIVCNNSEMSNSEEAYSSSSSSSSNNSCSNNSSNSIERDETLQKFGKILQTVDCALTQHAKLLEKKSSVIVSKEDSIKTGISPSNNVKSSIEDGLPNVSKIQISEKPQVKEIKSAENSPLAQATVQSCRYIELPKIESVRKLENKSRVTPPEPPPRKYYTKHATVTDLKLNTAPKIPNSLEKPQVPERPKIRRDFRKVDNLNLSANHIRSNSDCQDRENSSSDVLNTENSVDFIERRISLNDQKFTQSDTSLYNENTNKQSREDKYSFEKYEPFIEKFACTSQSMTDCYKSGHSPRNIECPDGATHSKQISLDLKAKSSEKDKSFEKSVVNRAMMVARSIGLHSSLSKSNSSPRSSRKRNILLAKRRNVSVKDVGSGELEGWLIYRSRGAGGAWARAWFVLKCSSLYRFKTQDSTKADCLIVLTGFTVSPAAEVKSRKYAFKVYHTGTVFYFAADAEDSLILWLEAVSKGTLGADTHNQTIGLYSETDESDNESHKSKIKCTLESKPNLEKNSFGSLKKVVRKDIGSFKDHHEISGASLDRKYLKFLGTRNQNMPVPTAQFRSYRRVLPTSTPNKKEDSNSNSPDLQMTIAGSTFYGLSGSQSATDMSSPSSNQDMGDYRRATDRSVDSRNRRPDDLQSFITLEEFMLSQQNEDQQQSSTINRSLSSRATPLTGDHVHVEHRNLNNNAAYGEQMRQLSDTFLNNDCIYGKTNDEISRNNSAMYAHSRNTNAHEHTVRQFSGDCLVIARSESKGDCVSDKSCSSKYTAVGQKRIWDSVQKRRTQELANVQQARHGDSNHWRSPMSSPVNKHDSPSYSRDYEHNTHVQSSNHESYQTHDCLPSRNIDTLIEDFKTAPKRLVRNDDYSGSSSDLVSHTSFEAQQRINNVTINRKGSFNLTNRHDYNSSDKHWLDSLRRGGSGDRKGYDQNRLKNVAQYQPPPITTSPFEQEGMKAAFEMHLDKSDQMQKGNRLKNLFGPKQQKPCTLDLPKETQKTILGSPRLHRALFRDKCSNQSQHRLSTRSGSQSPGDSGISQSHSSFSGNSPSQTLSQSFSSVSSVSDWSPDVTTPSNMSKYGSGYLSGHRGFSNSSRSSLAPPTLPYIPPPTSPPPDYPGLEYPPVFEPGTYSLSDASLLRNRNKNSHNPITRNEPNSSL</sequence>